<dbReference type="PROSITE" id="PS00092">
    <property type="entry name" value="N6_MTASE"/>
    <property type="match status" value="1"/>
</dbReference>
<evidence type="ECO:0000256" key="7">
    <source>
        <dbReference type="PIRSR" id="PIRSR000398-1"/>
    </source>
</evidence>
<dbReference type="InterPro" id="IPR023095">
    <property type="entry name" value="Ade_MeTrfase_dom_2"/>
</dbReference>
<dbReference type="GO" id="GO:0032259">
    <property type="term" value="P:methylation"/>
    <property type="evidence" value="ECO:0007669"/>
    <property type="project" value="UniProtKB-KW"/>
</dbReference>
<dbReference type="InterPro" id="IPR029063">
    <property type="entry name" value="SAM-dependent_MTases_sf"/>
</dbReference>
<dbReference type="SUPFAM" id="SSF53335">
    <property type="entry name" value="S-adenosyl-L-methionine-dependent methyltransferases"/>
    <property type="match status" value="1"/>
</dbReference>
<protein>
    <recommendedName>
        <fullName evidence="2 8">Site-specific DNA-methyltransferase (adenine-specific)</fullName>
        <ecNumber evidence="2 8">2.1.1.72</ecNumber>
    </recommendedName>
</protein>
<dbReference type="EMBL" id="LACI01000491">
    <property type="protein sequence ID" value="KJU86694.1"/>
    <property type="molecule type" value="Genomic_DNA"/>
</dbReference>
<dbReference type="GO" id="GO:0006298">
    <property type="term" value="P:mismatch repair"/>
    <property type="evidence" value="ECO:0007669"/>
    <property type="project" value="TreeGrafter"/>
</dbReference>
<evidence type="ECO:0000256" key="2">
    <source>
        <dbReference type="ARBA" id="ARBA00011900"/>
    </source>
</evidence>
<evidence type="ECO:0000256" key="3">
    <source>
        <dbReference type="ARBA" id="ARBA00022603"/>
    </source>
</evidence>
<evidence type="ECO:0000256" key="5">
    <source>
        <dbReference type="ARBA" id="ARBA00022691"/>
    </source>
</evidence>
<feature type="binding site" evidence="7">
    <location>
        <position position="180"/>
    </location>
    <ligand>
        <name>S-adenosyl-L-methionine</name>
        <dbReference type="ChEBI" id="CHEBI:59789"/>
    </ligand>
</feature>
<dbReference type="AlphaFoldDB" id="A0A0F3GXI2"/>
<dbReference type="InterPro" id="IPR012327">
    <property type="entry name" value="MeTrfase_D12"/>
</dbReference>
<feature type="binding site" evidence="7">
    <location>
        <position position="11"/>
    </location>
    <ligand>
        <name>S-adenosyl-L-methionine</name>
        <dbReference type="ChEBI" id="CHEBI:59789"/>
    </ligand>
</feature>
<keyword evidence="4 8" id="KW-0808">Transferase</keyword>
<evidence type="ECO:0000256" key="8">
    <source>
        <dbReference type="RuleBase" id="RU361257"/>
    </source>
</evidence>
<evidence type="ECO:0000256" key="6">
    <source>
        <dbReference type="ARBA" id="ARBA00047942"/>
    </source>
</evidence>
<evidence type="ECO:0000256" key="1">
    <source>
        <dbReference type="ARBA" id="ARBA00006594"/>
    </source>
</evidence>
<keyword evidence="10" id="KW-1185">Reference proteome</keyword>
<dbReference type="PANTHER" id="PTHR30481">
    <property type="entry name" value="DNA ADENINE METHYLASE"/>
    <property type="match status" value="1"/>
</dbReference>
<organism evidence="9 10">
    <name type="scientific">Candidatus Magnetobacterium bavaricum</name>
    <dbReference type="NCBI Taxonomy" id="29290"/>
    <lineage>
        <taxon>Bacteria</taxon>
        <taxon>Pseudomonadati</taxon>
        <taxon>Nitrospirota</taxon>
        <taxon>Thermodesulfovibrionia</taxon>
        <taxon>Thermodesulfovibrionales</taxon>
        <taxon>Candidatus Magnetobacteriaceae</taxon>
        <taxon>Candidatus Magnetobacterium</taxon>
    </lineage>
</organism>
<dbReference type="Gene3D" id="3.40.50.150">
    <property type="entry name" value="Vaccinia Virus protein VP39"/>
    <property type="match status" value="1"/>
</dbReference>
<dbReference type="NCBIfam" id="TIGR00571">
    <property type="entry name" value="dam"/>
    <property type="match status" value="1"/>
</dbReference>
<comment type="caution">
    <text evidence="9">The sequence shown here is derived from an EMBL/GenBank/DDBJ whole genome shotgun (WGS) entry which is preliminary data.</text>
</comment>
<dbReference type="InterPro" id="IPR012263">
    <property type="entry name" value="M_m6A_EcoRV"/>
</dbReference>
<evidence type="ECO:0000313" key="9">
    <source>
        <dbReference type="EMBL" id="KJU86694.1"/>
    </source>
</evidence>
<evidence type="ECO:0000256" key="4">
    <source>
        <dbReference type="ARBA" id="ARBA00022679"/>
    </source>
</evidence>
<dbReference type="EC" id="2.1.1.72" evidence="2 8"/>
<evidence type="ECO:0000313" key="10">
    <source>
        <dbReference type="Proteomes" id="UP000033423"/>
    </source>
</evidence>
<dbReference type="GO" id="GO:0043565">
    <property type="term" value="F:sequence-specific DNA binding"/>
    <property type="evidence" value="ECO:0007669"/>
    <property type="project" value="TreeGrafter"/>
</dbReference>
<dbReference type="PANTHER" id="PTHR30481:SF3">
    <property type="entry name" value="DNA ADENINE METHYLASE"/>
    <property type="match status" value="1"/>
</dbReference>
<proteinExistence type="inferred from homology"/>
<name>A0A0F3GXI2_9BACT</name>
<keyword evidence="3 8" id="KW-0489">Methyltransferase</keyword>
<dbReference type="GO" id="GO:0009307">
    <property type="term" value="P:DNA restriction-modification system"/>
    <property type="evidence" value="ECO:0007669"/>
    <property type="project" value="InterPro"/>
</dbReference>
<dbReference type="Pfam" id="PF02086">
    <property type="entry name" value="MethyltransfD12"/>
    <property type="match status" value="1"/>
</dbReference>
<feature type="binding site" evidence="7">
    <location>
        <position position="52"/>
    </location>
    <ligand>
        <name>S-adenosyl-L-methionine</name>
        <dbReference type="ChEBI" id="CHEBI:59789"/>
    </ligand>
</feature>
<comment type="similarity">
    <text evidence="1 8">Belongs to the N(4)/N(6)-methyltransferase family.</text>
</comment>
<keyword evidence="5 8" id="KW-0949">S-adenosyl-L-methionine</keyword>
<dbReference type="Proteomes" id="UP000033423">
    <property type="component" value="Unassembled WGS sequence"/>
</dbReference>
<reference evidence="9 10" key="1">
    <citation type="submission" date="2015-02" db="EMBL/GenBank/DDBJ databases">
        <title>Single-cell genomics of uncultivated deep-branching MTB reveals a conserved set of magnetosome genes.</title>
        <authorList>
            <person name="Kolinko S."/>
            <person name="Richter M."/>
            <person name="Glockner F.O."/>
            <person name="Brachmann A."/>
            <person name="Schuler D."/>
        </authorList>
    </citation>
    <scope>NUCLEOTIDE SEQUENCE [LARGE SCALE GENOMIC DNA]</scope>
    <source>
        <strain evidence="9">TM-1</strain>
    </source>
</reference>
<dbReference type="Gene3D" id="1.10.1020.10">
    <property type="entry name" value="Adenine-specific Methyltransferase, Domain 2"/>
    <property type="match status" value="1"/>
</dbReference>
<dbReference type="InterPro" id="IPR002052">
    <property type="entry name" value="DNA_methylase_N6_adenine_CS"/>
</dbReference>
<comment type="catalytic activity">
    <reaction evidence="6 8">
        <text>a 2'-deoxyadenosine in DNA + S-adenosyl-L-methionine = an N(6)-methyl-2'-deoxyadenosine in DNA + S-adenosyl-L-homocysteine + H(+)</text>
        <dbReference type="Rhea" id="RHEA:15197"/>
        <dbReference type="Rhea" id="RHEA-COMP:12418"/>
        <dbReference type="Rhea" id="RHEA-COMP:12419"/>
        <dbReference type="ChEBI" id="CHEBI:15378"/>
        <dbReference type="ChEBI" id="CHEBI:57856"/>
        <dbReference type="ChEBI" id="CHEBI:59789"/>
        <dbReference type="ChEBI" id="CHEBI:90615"/>
        <dbReference type="ChEBI" id="CHEBI:90616"/>
        <dbReference type="EC" id="2.1.1.72"/>
    </reaction>
</comment>
<dbReference type="PRINTS" id="PR00505">
    <property type="entry name" value="D12N6MTFRASE"/>
</dbReference>
<dbReference type="GO" id="GO:1904047">
    <property type="term" value="F:S-adenosyl-L-methionine binding"/>
    <property type="evidence" value="ECO:0007669"/>
    <property type="project" value="TreeGrafter"/>
</dbReference>
<accession>A0A0F3GXI2</accession>
<dbReference type="PIRSF" id="PIRSF000398">
    <property type="entry name" value="M_m6A_EcoRV"/>
    <property type="match status" value="1"/>
</dbReference>
<dbReference type="GO" id="GO:0009007">
    <property type="term" value="F:site-specific DNA-methyltransferase (adenine-specific) activity"/>
    <property type="evidence" value="ECO:0007669"/>
    <property type="project" value="UniProtKB-UniRule"/>
</dbReference>
<feature type="binding site" evidence="7">
    <location>
        <position position="7"/>
    </location>
    <ligand>
        <name>S-adenosyl-L-methionine</name>
        <dbReference type="ChEBI" id="CHEBI:59789"/>
    </ligand>
</feature>
<sequence length="270" mass="30968">MKPFLKWAGGKTRLLPELLKYVPGKYNRYIDPFVGGGALFFALQPNRAIIADANEHLIETYQAVRDDVCSVIEILDIIKPIDSKDFYYFHREMEFPPIFIYKNKACFNGLYRVNKQGRFNVPYGNYKNIQLYDATNLQNVSNYLKEFNENHCVAIAHLDYTETLRMADKLHKPGDFVYCDPPYHGGFTEYTAQGFSERDHADLARICAGLAGKGCHILASNSNTDYIKQLWGQYGCFDIHEVEAPRSISCKGNGRVKVKELIITNVRKNR</sequence>
<gene>
    <name evidence="9" type="ORF">MBAV_001109</name>
</gene>